<dbReference type="PANTHER" id="PTHR42776">
    <property type="entry name" value="SERINE PEPTIDASE S9 FAMILY MEMBER"/>
    <property type="match status" value="1"/>
</dbReference>
<feature type="domain" description="Peptidase S9 prolyl oligopeptidase catalytic" evidence="11">
    <location>
        <begin position="480"/>
        <end position="692"/>
    </location>
</feature>
<dbReference type="FunFam" id="3.40.50.1820:FF:000028">
    <property type="entry name" value="S9 family peptidase"/>
    <property type="match status" value="1"/>
</dbReference>
<evidence type="ECO:0000256" key="8">
    <source>
        <dbReference type="ARBA" id="ARBA00022801"/>
    </source>
</evidence>
<dbReference type="FunFam" id="2.120.10.30:FF:000079">
    <property type="entry name" value="S9 family peptidase"/>
    <property type="match status" value="1"/>
</dbReference>
<protein>
    <recommendedName>
        <fullName evidence="10">Dipeptidyl-peptidase 5</fullName>
    </recommendedName>
</protein>
<dbReference type="InterPro" id="IPR001375">
    <property type="entry name" value="Peptidase_S9_cat"/>
</dbReference>
<dbReference type="SUPFAM" id="SSF53474">
    <property type="entry name" value="alpha/beta-Hydrolases"/>
    <property type="match status" value="1"/>
</dbReference>
<sequence>MRKSIIILATGLALFGCKPKEAEVSVIGKPDLKLTSTTLTPEVLWSFGRLGDTKVSPDGKQIAYTVTYYSISENKGNAEIYIMNADGSDKKQLTKTPKSEFGLEWKADGSSLYFMSAETGNPELFSIKPDGSDRTQLTHLDKPITNYLVSPAGGKILLTIDTKVDTSTADRYPDLDKSDGMVITDLMYRHWDSWEDGSYQHIYIADFDGSKIGEPQDIMPGEAWDSPLMPFGGIDEISWSPDGKSVAYTCKKQKGKDYAFSTNSDIYLYNLESKETKNLTEGMPGYDRVPVFTPQGDKMLWVSMARGGFEADRERLFCLDFKTGEKKELLPNFDHSPASLSFTADGKTLYFVTGIDATFQVYGLNMDNLELKPITKGWHDYHSVEVAGNTLVGTKVSIVKPAEIYTIDPTSGTETELSFINKELLDQLHMPKVTQRMIKTSDGMLMPTWVILPPDFDSTKKYPALLYCEGGPQSPVSQFWSYRWNFSIMASNGYVIVAPSRRGVLTLGQKWTDAISKDHGGQEMRDLLCAIDEVKQEPWVDADNLGATGASYGGYTVYWLAGNHHKRFKAFLSHCGVFNSEMEYMTTDEMFFDSWEMGGAPWETNNKVAMKSFSQSPHKFVKNWDTPILIIEGGNDFRIPYTQGMAAFNTAQELGVPSKFLFFPSESHWVLKPQNGILWQREYFAWFDKWLKVKK</sequence>
<dbReference type="InterPro" id="IPR011042">
    <property type="entry name" value="6-blade_b-propeller_TolB-like"/>
</dbReference>
<evidence type="ECO:0000313" key="12">
    <source>
        <dbReference type="EMBL" id="SDC21782.1"/>
    </source>
</evidence>
<dbReference type="GO" id="GO:0042597">
    <property type="term" value="C:periplasmic space"/>
    <property type="evidence" value="ECO:0007669"/>
    <property type="project" value="UniProtKB-SubCell"/>
</dbReference>
<evidence type="ECO:0000256" key="1">
    <source>
        <dbReference type="ARBA" id="ARBA00004418"/>
    </source>
</evidence>
<keyword evidence="5" id="KW-0645">Protease</keyword>
<evidence type="ECO:0000256" key="4">
    <source>
        <dbReference type="ARBA" id="ARBA00022438"/>
    </source>
</evidence>
<evidence type="ECO:0000256" key="5">
    <source>
        <dbReference type="ARBA" id="ARBA00022670"/>
    </source>
</evidence>
<dbReference type="Pfam" id="PF00326">
    <property type="entry name" value="Peptidase_S9"/>
    <property type="match status" value="1"/>
</dbReference>
<dbReference type="RefSeq" id="WP_092437493.1">
    <property type="nucleotide sequence ID" value="NZ_FMYP01000021.1"/>
</dbReference>
<dbReference type="Gene3D" id="2.120.10.30">
    <property type="entry name" value="TolB, C-terminal domain"/>
    <property type="match status" value="2"/>
</dbReference>
<dbReference type="PANTHER" id="PTHR42776:SF13">
    <property type="entry name" value="DIPEPTIDYL-PEPTIDASE 5"/>
    <property type="match status" value="1"/>
</dbReference>
<evidence type="ECO:0000256" key="2">
    <source>
        <dbReference type="ARBA" id="ARBA00010040"/>
    </source>
</evidence>
<comment type="subunit">
    <text evidence="3">Homodimer.</text>
</comment>
<name>A0A1G6JSS5_9BACT</name>
<reference evidence="12 13" key="1">
    <citation type="submission" date="2016-09" db="EMBL/GenBank/DDBJ databases">
        <authorList>
            <person name="Capua I."/>
            <person name="De Benedictis P."/>
            <person name="Joannis T."/>
            <person name="Lombin L.H."/>
            <person name="Cattoli G."/>
        </authorList>
    </citation>
    <scope>NUCLEOTIDE SEQUENCE [LARGE SCALE GENOMIC DNA]</scope>
    <source>
        <strain evidence="12 13">A7P-90m</strain>
    </source>
</reference>
<dbReference type="GO" id="GO:0008239">
    <property type="term" value="F:dipeptidyl-peptidase activity"/>
    <property type="evidence" value="ECO:0007669"/>
    <property type="project" value="UniProtKB-ARBA"/>
</dbReference>
<dbReference type="GO" id="GO:0043171">
    <property type="term" value="P:peptide catabolic process"/>
    <property type="evidence" value="ECO:0007669"/>
    <property type="project" value="UniProtKB-ARBA"/>
</dbReference>
<dbReference type="GO" id="GO:0042277">
    <property type="term" value="F:peptide binding"/>
    <property type="evidence" value="ECO:0007669"/>
    <property type="project" value="UniProtKB-ARBA"/>
</dbReference>
<gene>
    <name evidence="12" type="ORF">SAMN05216323_102140</name>
</gene>
<proteinExistence type="inferred from homology"/>
<keyword evidence="4 12" id="KW-0031">Aminopeptidase</keyword>
<evidence type="ECO:0000313" key="13">
    <source>
        <dbReference type="Proteomes" id="UP000199452"/>
    </source>
</evidence>
<dbReference type="InterPro" id="IPR011659">
    <property type="entry name" value="WD40"/>
</dbReference>
<dbReference type="Proteomes" id="UP000199452">
    <property type="component" value="Unassembled WGS sequence"/>
</dbReference>
<evidence type="ECO:0000256" key="9">
    <source>
        <dbReference type="ARBA" id="ARBA00022825"/>
    </source>
</evidence>
<keyword evidence="7" id="KW-0574">Periplasm</keyword>
<keyword evidence="13" id="KW-1185">Reference proteome</keyword>
<evidence type="ECO:0000256" key="3">
    <source>
        <dbReference type="ARBA" id="ARBA00011738"/>
    </source>
</evidence>
<dbReference type="InterPro" id="IPR029058">
    <property type="entry name" value="AB_hydrolase_fold"/>
</dbReference>
<dbReference type="Gene3D" id="3.40.50.1820">
    <property type="entry name" value="alpha/beta hydrolase"/>
    <property type="match status" value="1"/>
</dbReference>
<dbReference type="GO" id="GO:0004252">
    <property type="term" value="F:serine-type endopeptidase activity"/>
    <property type="evidence" value="ECO:0007669"/>
    <property type="project" value="TreeGrafter"/>
</dbReference>
<dbReference type="PROSITE" id="PS51257">
    <property type="entry name" value="PROKAR_LIPOPROTEIN"/>
    <property type="match status" value="1"/>
</dbReference>
<comment type="subcellular location">
    <subcellularLocation>
        <location evidence="1">Periplasm</location>
    </subcellularLocation>
</comment>
<accession>A0A1G6JSS5</accession>
<evidence type="ECO:0000256" key="10">
    <source>
        <dbReference type="ARBA" id="ARBA00070574"/>
    </source>
</evidence>
<keyword evidence="6" id="KW-0732">Signal</keyword>
<dbReference type="Pfam" id="PF07676">
    <property type="entry name" value="PD40"/>
    <property type="match status" value="2"/>
</dbReference>
<dbReference type="STRING" id="1640674.SAMN05216323_102140"/>
<evidence type="ECO:0000256" key="6">
    <source>
        <dbReference type="ARBA" id="ARBA00022729"/>
    </source>
</evidence>
<keyword evidence="8" id="KW-0378">Hydrolase</keyword>
<dbReference type="SUPFAM" id="SSF82171">
    <property type="entry name" value="DPP6 N-terminal domain-like"/>
    <property type="match status" value="1"/>
</dbReference>
<evidence type="ECO:0000256" key="7">
    <source>
        <dbReference type="ARBA" id="ARBA00022764"/>
    </source>
</evidence>
<evidence type="ECO:0000259" key="11">
    <source>
        <dbReference type="Pfam" id="PF00326"/>
    </source>
</evidence>
<dbReference type="GO" id="GO:0004177">
    <property type="term" value="F:aminopeptidase activity"/>
    <property type="evidence" value="ECO:0007669"/>
    <property type="project" value="UniProtKB-KW"/>
</dbReference>
<organism evidence="12 13">
    <name type="scientific">Williamwhitmania taraxaci</name>
    <dbReference type="NCBI Taxonomy" id="1640674"/>
    <lineage>
        <taxon>Bacteria</taxon>
        <taxon>Pseudomonadati</taxon>
        <taxon>Bacteroidota</taxon>
        <taxon>Bacteroidia</taxon>
        <taxon>Bacteroidales</taxon>
        <taxon>Williamwhitmaniaceae</taxon>
        <taxon>Williamwhitmania</taxon>
    </lineage>
</organism>
<keyword evidence="9" id="KW-0720">Serine protease</keyword>
<dbReference type="EMBL" id="FMYP01000021">
    <property type="protein sequence ID" value="SDC21782.1"/>
    <property type="molecule type" value="Genomic_DNA"/>
</dbReference>
<dbReference type="GO" id="GO:0006508">
    <property type="term" value="P:proteolysis"/>
    <property type="evidence" value="ECO:0007669"/>
    <property type="project" value="UniProtKB-KW"/>
</dbReference>
<comment type="similarity">
    <text evidence="2">Belongs to the peptidase S9C family.</text>
</comment>
<dbReference type="AlphaFoldDB" id="A0A1G6JSS5"/>
<dbReference type="OrthoDB" id="9812921at2"/>